<dbReference type="Proteomes" id="UP000254618">
    <property type="component" value="Unassembled WGS sequence"/>
</dbReference>
<evidence type="ECO:0000313" key="1">
    <source>
        <dbReference type="EMBL" id="STZ04608.1"/>
    </source>
</evidence>
<name>A0A378QUX2_9GAMM</name>
<proteinExistence type="predicted"/>
<evidence type="ECO:0000313" key="2">
    <source>
        <dbReference type="Proteomes" id="UP000254618"/>
    </source>
</evidence>
<protein>
    <submittedName>
        <fullName evidence="1">Uncharacterized protein</fullName>
    </submittedName>
</protein>
<organism evidence="1 2">
    <name type="scientific">Moraxella equi</name>
    <dbReference type="NCBI Taxonomy" id="60442"/>
    <lineage>
        <taxon>Bacteria</taxon>
        <taxon>Pseudomonadati</taxon>
        <taxon>Pseudomonadota</taxon>
        <taxon>Gammaproteobacteria</taxon>
        <taxon>Moraxellales</taxon>
        <taxon>Moraxellaceae</taxon>
        <taxon>Moraxella</taxon>
    </lineage>
</organism>
<dbReference type="RefSeq" id="WP_211278851.1">
    <property type="nucleotide sequence ID" value="NZ_MXAP01000048.1"/>
</dbReference>
<reference evidence="1 2" key="1">
    <citation type="submission" date="2018-06" db="EMBL/GenBank/DDBJ databases">
        <authorList>
            <consortium name="Pathogen Informatics"/>
            <person name="Doyle S."/>
        </authorList>
    </citation>
    <scope>NUCLEOTIDE SEQUENCE [LARGE SCALE GENOMIC DNA]</scope>
    <source>
        <strain evidence="1 2">NCTC11012</strain>
    </source>
</reference>
<gene>
    <name evidence="1" type="ORF">NCTC11012_02891</name>
</gene>
<accession>A0A378QUX2</accession>
<dbReference type="AlphaFoldDB" id="A0A378QUX2"/>
<sequence length="88" mass="10290">MATGLKGRNKSSDDVPKDDPFWLSKVKYAQTYRLWHYHIGIPNYTLSEKGDYTSEYVLRYILNDDEIILVNMSVHPPFDLPSVDYLAY</sequence>
<dbReference type="EMBL" id="UGQF01000001">
    <property type="protein sequence ID" value="STZ04608.1"/>
    <property type="molecule type" value="Genomic_DNA"/>
</dbReference>